<dbReference type="PROSITE" id="PS50222">
    <property type="entry name" value="EF_HAND_2"/>
    <property type="match status" value="1"/>
</dbReference>
<dbReference type="Bgee" id="ENSCPOG00000021328">
    <property type="expression patterns" value="Expressed in zone of skin"/>
</dbReference>
<evidence type="ECO:0000256" key="2">
    <source>
        <dbReference type="ARBA" id="ARBA00022553"/>
    </source>
</evidence>
<dbReference type="GO" id="GO:0036457">
    <property type="term" value="C:keratohyalin granule"/>
    <property type="evidence" value="ECO:0007669"/>
    <property type="project" value="TreeGrafter"/>
</dbReference>
<dbReference type="GO" id="GO:0046914">
    <property type="term" value="F:transition metal ion binding"/>
    <property type="evidence" value="ECO:0007669"/>
    <property type="project" value="InterPro"/>
</dbReference>
<keyword evidence="11" id="KW-1185">Reference proteome</keyword>
<dbReference type="EMBL" id="AAKN02003961">
    <property type="status" value="NOT_ANNOTATED_CDS"/>
    <property type="molecule type" value="Genomic_DNA"/>
</dbReference>
<comment type="similarity">
    <text evidence="6">Belongs to the S100-fused protein family.</text>
</comment>
<protein>
    <recommendedName>
        <fullName evidence="9">EF-hand domain-containing protein</fullName>
    </recommendedName>
</protein>
<dbReference type="InterPro" id="IPR002048">
    <property type="entry name" value="EF_hand_dom"/>
</dbReference>
<keyword evidence="3" id="KW-0479">Metal-binding</keyword>
<dbReference type="PANTHER" id="PTHR22571:SF25">
    <property type="entry name" value="HORNERIN"/>
    <property type="match status" value="1"/>
</dbReference>
<dbReference type="PANTHER" id="PTHR22571">
    <property type="entry name" value="FILAGGRIN-RELATED"/>
    <property type="match status" value="1"/>
</dbReference>
<feature type="domain" description="EF-hand" evidence="9">
    <location>
        <begin position="49"/>
        <end position="84"/>
    </location>
</feature>
<dbReference type="HOGENOM" id="CLU_1772279_0_0_1"/>
<evidence type="ECO:0000313" key="11">
    <source>
        <dbReference type="Proteomes" id="UP000005447"/>
    </source>
</evidence>
<feature type="region of interest" description="Disordered" evidence="8">
    <location>
        <begin position="96"/>
        <end position="151"/>
    </location>
</feature>
<dbReference type="OMA" id="VIDIFYH"/>
<evidence type="ECO:0000313" key="10">
    <source>
        <dbReference type="Ensembl" id="ENSCPOP00000019065.1"/>
    </source>
</evidence>
<comment type="subcellular location">
    <subcellularLocation>
        <location evidence="1">Cytoplasmic granule</location>
    </subcellularLocation>
</comment>
<dbReference type="eggNOG" id="ENOG502QQH0">
    <property type="taxonomic scope" value="Eukaryota"/>
</dbReference>
<reference evidence="10" key="2">
    <citation type="submission" date="2025-08" db="UniProtKB">
        <authorList>
            <consortium name="Ensembl"/>
        </authorList>
    </citation>
    <scope>IDENTIFICATION</scope>
    <source>
        <strain evidence="10">2N</strain>
    </source>
</reference>
<proteinExistence type="inferred from homology"/>
<reference evidence="11" key="1">
    <citation type="journal article" date="2011" name="Nature">
        <title>A high-resolution map of human evolutionary constraint using 29 mammals.</title>
        <authorList>
            <person name="Lindblad-Toh K."/>
            <person name="Garber M."/>
            <person name="Zuk O."/>
            <person name="Lin M.F."/>
            <person name="Parker B.J."/>
            <person name="Washietl S."/>
            <person name="Kheradpour P."/>
            <person name="Ernst J."/>
            <person name="Jordan G."/>
            <person name="Mauceli E."/>
            <person name="Ward L.D."/>
            <person name="Lowe C.B."/>
            <person name="Holloway A.K."/>
            <person name="Clamp M."/>
            <person name="Gnerre S."/>
            <person name="Alfoldi J."/>
            <person name="Beal K."/>
            <person name="Chang J."/>
            <person name="Clawson H."/>
            <person name="Cuff J."/>
            <person name="Di Palma F."/>
            <person name="Fitzgerald S."/>
            <person name="Flicek P."/>
            <person name="Guttman M."/>
            <person name="Hubisz M.J."/>
            <person name="Jaffe D.B."/>
            <person name="Jungreis I."/>
            <person name="Kent W.J."/>
            <person name="Kostka D."/>
            <person name="Lara M."/>
            <person name="Martins A.L."/>
            <person name="Massingham T."/>
            <person name="Moltke I."/>
            <person name="Raney B.J."/>
            <person name="Rasmussen M.D."/>
            <person name="Robinson J."/>
            <person name="Stark A."/>
            <person name="Vilella A.J."/>
            <person name="Wen J."/>
            <person name="Xie X."/>
            <person name="Zody M.C."/>
            <person name="Baldwin J."/>
            <person name="Bloom T."/>
            <person name="Chin C.W."/>
            <person name="Heiman D."/>
            <person name="Nicol R."/>
            <person name="Nusbaum C."/>
            <person name="Young S."/>
            <person name="Wilkinson J."/>
            <person name="Worley K.C."/>
            <person name="Kovar C.L."/>
            <person name="Muzny D.M."/>
            <person name="Gibbs R.A."/>
            <person name="Cree A."/>
            <person name="Dihn H.H."/>
            <person name="Fowler G."/>
            <person name="Jhangiani S."/>
            <person name="Joshi V."/>
            <person name="Lee S."/>
            <person name="Lewis L.R."/>
            <person name="Nazareth L.V."/>
            <person name="Okwuonu G."/>
            <person name="Santibanez J."/>
            <person name="Warren W.C."/>
            <person name="Mardis E.R."/>
            <person name="Weinstock G.M."/>
            <person name="Wilson R.K."/>
            <person name="Delehaunty K."/>
            <person name="Dooling D."/>
            <person name="Fronik C."/>
            <person name="Fulton L."/>
            <person name="Fulton B."/>
            <person name="Graves T."/>
            <person name="Minx P."/>
            <person name="Sodergren E."/>
            <person name="Birney E."/>
            <person name="Margulies E.H."/>
            <person name="Herrero J."/>
            <person name="Green E.D."/>
            <person name="Haussler D."/>
            <person name="Siepel A."/>
            <person name="Goldman N."/>
            <person name="Pollard K.S."/>
            <person name="Pedersen J.S."/>
            <person name="Lander E.S."/>
            <person name="Kellis M."/>
        </authorList>
    </citation>
    <scope>NUCLEOTIDE SEQUENCE [LARGE SCALE GENOMIC DNA]</scope>
    <source>
        <strain evidence="11">2N</strain>
    </source>
</reference>
<organism evidence="10 11">
    <name type="scientific">Cavia porcellus</name>
    <name type="common">Guinea pig</name>
    <dbReference type="NCBI Taxonomy" id="10141"/>
    <lineage>
        <taxon>Eukaryota</taxon>
        <taxon>Metazoa</taxon>
        <taxon>Chordata</taxon>
        <taxon>Craniata</taxon>
        <taxon>Vertebrata</taxon>
        <taxon>Euteleostomi</taxon>
        <taxon>Mammalia</taxon>
        <taxon>Eutheria</taxon>
        <taxon>Euarchontoglires</taxon>
        <taxon>Glires</taxon>
        <taxon>Rodentia</taxon>
        <taxon>Hystricomorpha</taxon>
        <taxon>Caviidae</taxon>
        <taxon>Cavia</taxon>
    </lineage>
</organism>
<sequence length="151" mass="17171">MPKLLQGIVTVIDVFYQYATQHGECDKLNKEELKELLENEFHEVLKNPDDPDTVDIILQNLDRDHNEQVDFTEYLLMVFKLSRACNKIVGKDYCQASGSTHKDHSHKHQEEQSDTEEEGKGQKSSSIYSSSSAGEYGSFSRDSRGSIKPKS</sequence>
<dbReference type="GO" id="GO:0005509">
    <property type="term" value="F:calcium ion binding"/>
    <property type="evidence" value="ECO:0007669"/>
    <property type="project" value="InterPro"/>
</dbReference>
<evidence type="ECO:0000256" key="4">
    <source>
        <dbReference type="ARBA" id="ARBA00022737"/>
    </source>
</evidence>
<evidence type="ECO:0000256" key="8">
    <source>
        <dbReference type="SAM" id="MobiDB-lite"/>
    </source>
</evidence>
<dbReference type="PROSITE" id="PS00303">
    <property type="entry name" value="S100_CABP"/>
    <property type="match status" value="1"/>
</dbReference>
<dbReference type="Gene3D" id="1.10.238.10">
    <property type="entry name" value="EF-hand"/>
    <property type="match status" value="1"/>
</dbReference>
<dbReference type="InterPro" id="IPR011992">
    <property type="entry name" value="EF-hand-dom_pair"/>
</dbReference>
<evidence type="ECO:0000256" key="5">
    <source>
        <dbReference type="ARBA" id="ARBA00022837"/>
    </source>
</evidence>
<dbReference type="InterPro" id="IPR001751">
    <property type="entry name" value="S100/CaBP7/8-like_CS"/>
</dbReference>
<name>H0W7W0_CAVPO</name>
<dbReference type="GO" id="GO:0061436">
    <property type="term" value="P:establishment of skin barrier"/>
    <property type="evidence" value="ECO:0007669"/>
    <property type="project" value="TreeGrafter"/>
</dbReference>
<keyword evidence="5" id="KW-0106">Calcium</keyword>
<dbReference type="Pfam" id="PF01023">
    <property type="entry name" value="S_100"/>
    <property type="match status" value="1"/>
</dbReference>
<dbReference type="GO" id="GO:0001533">
    <property type="term" value="C:cornified envelope"/>
    <property type="evidence" value="ECO:0007669"/>
    <property type="project" value="UniProtKB-ARBA"/>
</dbReference>
<dbReference type="GeneTree" id="ENSGT00940000154467"/>
<evidence type="ECO:0000256" key="1">
    <source>
        <dbReference type="ARBA" id="ARBA00004463"/>
    </source>
</evidence>
<dbReference type="CDD" id="cd00213">
    <property type="entry name" value="S-100"/>
    <property type="match status" value="1"/>
</dbReference>
<dbReference type="STRING" id="10141.ENSCPOP00000019065"/>
<evidence type="ECO:0000256" key="7">
    <source>
        <dbReference type="ARBA" id="ARBA00060799"/>
    </source>
</evidence>
<accession>H0W7W0</accession>
<keyword evidence="4" id="KW-0677">Repeat</keyword>
<reference evidence="10" key="3">
    <citation type="submission" date="2025-09" db="UniProtKB">
        <authorList>
            <consortium name="Ensembl"/>
        </authorList>
    </citation>
    <scope>IDENTIFICATION</scope>
    <source>
        <strain evidence="10">2N</strain>
    </source>
</reference>
<dbReference type="Ensembl" id="ENSCPOT00000024286.2">
    <property type="protein sequence ID" value="ENSCPOP00000019065.1"/>
    <property type="gene ID" value="ENSCPOG00000021328.2"/>
</dbReference>
<dbReference type="InterPro" id="IPR034325">
    <property type="entry name" value="S-100_dom"/>
</dbReference>
<evidence type="ECO:0000259" key="9">
    <source>
        <dbReference type="PROSITE" id="PS50222"/>
    </source>
</evidence>
<feature type="compositionally biased region" description="Low complexity" evidence="8">
    <location>
        <begin position="124"/>
        <end position="140"/>
    </location>
</feature>
<dbReference type="SUPFAM" id="SSF47473">
    <property type="entry name" value="EF-hand"/>
    <property type="match status" value="1"/>
</dbReference>
<dbReference type="InterPro" id="IPR013787">
    <property type="entry name" value="S100_Ca-bd_sub"/>
</dbReference>
<comment type="similarity">
    <text evidence="7">In the N-terminal section; belongs to the S-100 family.</text>
</comment>
<dbReference type="VEuPathDB" id="HostDB:ENSCPOG00000021328"/>
<dbReference type="AlphaFoldDB" id="H0W7W0"/>
<dbReference type="SMART" id="SM01394">
    <property type="entry name" value="S_100"/>
    <property type="match status" value="1"/>
</dbReference>
<keyword evidence="2" id="KW-0597">Phosphoprotein</keyword>
<evidence type="ECO:0000256" key="6">
    <source>
        <dbReference type="ARBA" id="ARBA00038258"/>
    </source>
</evidence>
<evidence type="ECO:0000256" key="3">
    <source>
        <dbReference type="ARBA" id="ARBA00022723"/>
    </source>
</evidence>
<dbReference type="Proteomes" id="UP000005447">
    <property type="component" value="Unassembled WGS sequence"/>
</dbReference>
<dbReference type="FunFam" id="1.10.238.10:FF:000133">
    <property type="entry name" value="Filaggrin"/>
    <property type="match status" value="1"/>
</dbReference>
<dbReference type="InterPro" id="IPR052503">
    <property type="entry name" value="S100-fused_Epidermal_Struct"/>
</dbReference>
<dbReference type="InParanoid" id="H0W7W0"/>